<accession>A0A0V9UR73</accession>
<gene>
    <name evidence="5" type="ORF">Z045_03370</name>
</gene>
<dbReference type="GO" id="GO:0016491">
    <property type="term" value="F:oxidoreductase activity"/>
    <property type="evidence" value="ECO:0007669"/>
    <property type="project" value="UniProtKB-KW"/>
</dbReference>
<dbReference type="CDD" id="cd05233">
    <property type="entry name" value="SDR_c"/>
    <property type="match status" value="1"/>
</dbReference>
<sequence>MNIGSARHALITGGASGIGRGIADALARRGVAVTIADIDDAAIESTLADRTGVFRLFRGAVLDVRDREGWRSVKQEAEDAFGPVDILVNNAGIGFNGTDFADLDPQIFDTVIDIDVTGVFNGVSTFAGDLRARGRGHIVNTASVMGLTAGVPGRGVYSAAKAAVVAMSEALRAELAPHGVGVSVLCPGLVRSRLDDSTARLGGEVRRVDHIKGGNAGMAPETAGEIVVRGIAIDAPYILTHPHYLGNISTRYDSIARSADSVHAGA</sequence>
<comment type="caution">
    <text evidence="5">The sequence shown here is derived from an EMBL/GenBank/DDBJ whole genome shotgun (WGS) entry which is preliminary data.</text>
</comment>
<reference evidence="6" key="1">
    <citation type="submission" date="2015-01" db="EMBL/GenBank/DDBJ databases">
        <title>Draft genome sequence of Rhodococcus pyridinivorans strain KG-16, a hydrocarbon-degrading bacterium.</title>
        <authorList>
            <person name="Aggarwal R.K."/>
            <person name="Dawar C."/>
        </authorList>
    </citation>
    <scope>NUCLEOTIDE SEQUENCE [LARGE SCALE GENOMIC DNA]</scope>
    <source>
        <strain evidence="6">KG-16</strain>
    </source>
</reference>
<dbReference type="RefSeq" id="WP_060650593.1">
    <property type="nucleotide sequence ID" value="NZ_AZXY01000001.1"/>
</dbReference>
<dbReference type="SMART" id="SM00822">
    <property type="entry name" value="PKS_KR"/>
    <property type="match status" value="1"/>
</dbReference>
<dbReference type="InterPro" id="IPR057326">
    <property type="entry name" value="KR_dom"/>
</dbReference>
<evidence type="ECO:0000313" key="5">
    <source>
        <dbReference type="EMBL" id="KSZ60485.1"/>
    </source>
</evidence>
<keyword evidence="2" id="KW-0560">Oxidoreductase</keyword>
<proteinExistence type="inferred from homology"/>
<dbReference type="InterPro" id="IPR020904">
    <property type="entry name" value="Sc_DH/Rdtase_CS"/>
</dbReference>
<dbReference type="Proteomes" id="UP000053060">
    <property type="component" value="Unassembled WGS sequence"/>
</dbReference>
<evidence type="ECO:0000256" key="3">
    <source>
        <dbReference type="RuleBase" id="RU000363"/>
    </source>
</evidence>
<dbReference type="PANTHER" id="PTHR43391:SF82">
    <property type="entry name" value="OXIDOREDUCTASE SADH-RELATED"/>
    <property type="match status" value="1"/>
</dbReference>
<dbReference type="PROSITE" id="PS00061">
    <property type="entry name" value="ADH_SHORT"/>
    <property type="match status" value="1"/>
</dbReference>
<dbReference type="AlphaFoldDB" id="A0A0V9UR73"/>
<dbReference type="SUPFAM" id="SSF51735">
    <property type="entry name" value="NAD(P)-binding Rossmann-fold domains"/>
    <property type="match status" value="1"/>
</dbReference>
<evidence type="ECO:0000259" key="4">
    <source>
        <dbReference type="SMART" id="SM00822"/>
    </source>
</evidence>
<dbReference type="EMBL" id="AZXY01000001">
    <property type="protein sequence ID" value="KSZ60485.1"/>
    <property type="molecule type" value="Genomic_DNA"/>
</dbReference>
<organism evidence="5 6">
    <name type="scientific">Rhodococcus pyridinivorans KG-16</name>
    <dbReference type="NCBI Taxonomy" id="1441730"/>
    <lineage>
        <taxon>Bacteria</taxon>
        <taxon>Bacillati</taxon>
        <taxon>Actinomycetota</taxon>
        <taxon>Actinomycetes</taxon>
        <taxon>Mycobacteriales</taxon>
        <taxon>Nocardiaceae</taxon>
        <taxon>Rhodococcus</taxon>
    </lineage>
</organism>
<evidence type="ECO:0000256" key="2">
    <source>
        <dbReference type="ARBA" id="ARBA00023002"/>
    </source>
</evidence>
<protein>
    <submittedName>
        <fullName evidence="5">Alcohol dehydrogenase</fullName>
    </submittedName>
</protein>
<evidence type="ECO:0000313" key="6">
    <source>
        <dbReference type="Proteomes" id="UP000053060"/>
    </source>
</evidence>
<reference evidence="5 6" key="2">
    <citation type="journal article" date="2016" name="Genome Announc.">
        <title>Draft Genome Sequence of a Versatile Hydrocarbon-Degrading Bacterium, Rhodococcus pyridinivorans Strain KG-16, Collected from Oil Fields in India.</title>
        <authorList>
            <person name="Aggarwal R.K."/>
            <person name="Dawar C."/>
            <person name="Phanindranath R."/>
            <person name="Mutnuri L."/>
            <person name="Dayal A.M."/>
        </authorList>
    </citation>
    <scope>NUCLEOTIDE SEQUENCE [LARGE SCALE GENOMIC DNA]</scope>
    <source>
        <strain evidence="5 6">KG-16</strain>
    </source>
</reference>
<dbReference type="InterPro" id="IPR036291">
    <property type="entry name" value="NAD(P)-bd_dom_sf"/>
</dbReference>
<name>A0A0V9UR73_9NOCA</name>
<dbReference type="PRINTS" id="PR00081">
    <property type="entry name" value="GDHRDH"/>
</dbReference>
<dbReference type="PRINTS" id="PR00080">
    <property type="entry name" value="SDRFAMILY"/>
</dbReference>
<evidence type="ECO:0000256" key="1">
    <source>
        <dbReference type="ARBA" id="ARBA00006484"/>
    </source>
</evidence>
<dbReference type="InterPro" id="IPR002347">
    <property type="entry name" value="SDR_fam"/>
</dbReference>
<comment type="similarity">
    <text evidence="1 3">Belongs to the short-chain dehydrogenases/reductases (SDR) family.</text>
</comment>
<feature type="domain" description="Ketoreductase" evidence="4">
    <location>
        <begin position="7"/>
        <end position="193"/>
    </location>
</feature>
<dbReference type="Pfam" id="PF00106">
    <property type="entry name" value="adh_short"/>
    <property type="match status" value="1"/>
</dbReference>
<dbReference type="PANTHER" id="PTHR43391">
    <property type="entry name" value="RETINOL DEHYDROGENASE-RELATED"/>
    <property type="match status" value="1"/>
</dbReference>
<dbReference type="Gene3D" id="3.40.50.720">
    <property type="entry name" value="NAD(P)-binding Rossmann-like Domain"/>
    <property type="match status" value="1"/>
</dbReference>